<comment type="caution">
    <text evidence="6">The sequence shown here is derived from an EMBL/GenBank/DDBJ whole genome shotgun (WGS) entry which is preliminary data.</text>
</comment>
<keyword evidence="2" id="KW-0813">Transport</keyword>
<sequence length="207" mass="22164">MIHCHALLWGPARQPLTPPLIVHLPAGSFTAVTGANGVGKTSLLKVFAGLQRPLAGTLQVARGPVGYLVQQHAIDRQFPITLGELVAAGFWGQRLARAQKAERLQAALAAWQLDGLAGLSLQAMSGGQLQRALLARMSLTDAPLLLLDEPEANLDAAGQTLLWAHLRAWQAQGRTLLVVCHDAAAVRRHARHCLALAPERAELYEVA</sequence>
<dbReference type="Pfam" id="PF00005">
    <property type="entry name" value="ABC_tran"/>
    <property type="match status" value="1"/>
</dbReference>
<dbReference type="PANTHER" id="PTHR42734:SF5">
    <property type="entry name" value="IRON TRANSPORT SYSTEM ATP-BINDING PROTEIN HI_0361-RELATED"/>
    <property type="match status" value="1"/>
</dbReference>
<evidence type="ECO:0000259" key="5">
    <source>
        <dbReference type="PROSITE" id="PS50893"/>
    </source>
</evidence>
<accession>A0ABR7Z1R7</accession>
<dbReference type="Gene3D" id="3.40.50.300">
    <property type="entry name" value="P-loop containing nucleotide triphosphate hydrolases"/>
    <property type="match status" value="1"/>
</dbReference>
<dbReference type="InterPro" id="IPR003439">
    <property type="entry name" value="ABC_transporter-like_ATP-bd"/>
</dbReference>
<reference evidence="6 7" key="1">
    <citation type="journal article" date="2020" name="Insects">
        <title>Bacteria Belonging to Pseudomonas typographi sp. nov. from the Bark Beetle Ips typographus Have Genomic Potential to Aid in the Host Ecology.</title>
        <authorList>
            <person name="Peral-Aranega E."/>
            <person name="Saati-Santamaria Z."/>
            <person name="Kolarik M."/>
            <person name="Rivas R."/>
            <person name="Garcia-Fraile P."/>
        </authorList>
    </citation>
    <scope>NUCLEOTIDE SEQUENCE [LARGE SCALE GENOMIC DNA]</scope>
    <source>
        <strain evidence="6 7">CA3A</strain>
    </source>
</reference>
<evidence type="ECO:0000313" key="7">
    <source>
        <dbReference type="Proteomes" id="UP000805841"/>
    </source>
</evidence>
<dbReference type="InterPro" id="IPR027417">
    <property type="entry name" value="P-loop_NTPase"/>
</dbReference>
<dbReference type="InterPro" id="IPR003593">
    <property type="entry name" value="AAA+_ATPase"/>
</dbReference>
<dbReference type="SMART" id="SM00382">
    <property type="entry name" value="AAA"/>
    <property type="match status" value="1"/>
</dbReference>
<gene>
    <name evidence="6" type="ORF">HAQ05_11150</name>
</gene>
<dbReference type="EMBL" id="JAAOCA010000012">
    <property type="protein sequence ID" value="MBD1599256.1"/>
    <property type="molecule type" value="Genomic_DNA"/>
</dbReference>
<evidence type="ECO:0000256" key="2">
    <source>
        <dbReference type="ARBA" id="ARBA00022448"/>
    </source>
</evidence>
<comment type="similarity">
    <text evidence="1">Belongs to the ABC transporter superfamily.</text>
</comment>
<evidence type="ECO:0000313" key="6">
    <source>
        <dbReference type="EMBL" id="MBD1599256.1"/>
    </source>
</evidence>
<name>A0ABR7Z1R7_9PSED</name>
<proteinExistence type="inferred from homology"/>
<dbReference type="Proteomes" id="UP000805841">
    <property type="component" value="Unassembled WGS sequence"/>
</dbReference>
<dbReference type="PROSITE" id="PS50893">
    <property type="entry name" value="ABC_TRANSPORTER_2"/>
    <property type="match status" value="1"/>
</dbReference>
<feature type="domain" description="ABC transporter" evidence="5">
    <location>
        <begin position="2"/>
        <end position="206"/>
    </location>
</feature>
<dbReference type="RefSeq" id="WP_190420603.1">
    <property type="nucleotide sequence ID" value="NZ_JAAOCA010000012.1"/>
</dbReference>
<organism evidence="6 7">
    <name type="scientific">Pseudomonas typographi</name>
    <dbReference type="NCBI Taxonomy" id="2715964"/>
    <lineage>
        <taxon>Bacteria</taxon>
        <taxon>Pseudomonadati</taxon>
        <taxon>Pseudomonadota</taxon>
        <taxon>Gammaproteobacteria</taxon>
        <taxon>Pseudomonadales</taxon>
        <taxon>Pseudomonadaceae</taxon>
        <taxon>Pseudomonas</taxon>
    </lineage>
</organism>
<dbReference type="InterPro" id="IPR017871">
    <property type="entry name" value="ABC_transporter-like_CS"/>
</dbReference>
<evidence type="ECO:0000256" key="4">
    <source>
        <dbReference type="ARBA" id="ARBA00022840"/>
    </source>
</evidence>
<evidence type="ECO:0000256" key="1">
    <source>
        <dbReference type="ARBA" id="ARBA00005417"/>
    </source>
</evidence>
<dbReference type="GO" id="GO:0005524">
    <property type="term" value="F:ATP binding"/>
    <property type="evidence" value="ECO:0007669"/>
    <property type="project" value="UniProtKB-KW"/>
</dbReference>
<dbReference type="PANTHER" id="PTHR42734">
    <property type="entry name" value="METAL TRANSPORT SYSTEM ATP-BINDING PROTEIN TM_0124-RELATED"/>
    <property type="match status" value="1"/>
</dbReference>
<protein>
    <submittedName>
        <fullName evidence="6">ATP-binding cassette domain-containing protein</fullName>
    </submittedName>
</protein>
<dbReference type="PROSITE" id="PS00211">
    <property type="entry name" value="ABC_TRANSPORTER_1"/>
    <property type="match status" value="1"/>
</dbReference>
<dbReference type="SUPFAM" id="SSF52540">
    <property type="entry name" value="P-loop containing nucleoside triphosphate hydrolases"/>
    <property type="match status" value="1"/>
</dbReference>
<dbReference type="InterPro" id="IPR050153">
    <property type="entry name" value="Metal_Ion_Import_ABC"/>
</dbReference>
<keyword evidence="4 6" id="KW-0067">ATP-binding</keyword>
<keyword evidence="7" id="KW-1185">Reference proteome</keyword>
<keyword evidence="3" id="KW-0547">Nucleotide-binding</keyword>
<evidence type="ECO:0000256" key="3">
    <source>
        <dbReference type="ARBA" id="ARBA00022741"/>
    </source>
</evidence>